<feature type="transmembrane region" description="Helical" evidence="5">
    <location>
        <begin position="281"/>
        <end position="297"/>
    </location>
</feature>
<feature type="transmembrane region" description="Helical" evidence="5">
    <location>
        <begin position="134"/>
        <end position="153"/>
    </location>
</feature>
<evidence type="ECO:0000313" key="7">
    <source>
        <dbReference type="EMBL" id="GAA6270381.1"/>
    </source>
</evidence>
<dbReference type="PANTHER" id="PTHR37422">
    <property type="entry name" value="TEICHURONIC ACID BIOSYNTHESIS PROTEIN TUAE"/>
    <property type="match status" value="1"/>
</dbReference>
<feature type="transmembrane region" description="Helical" evidence="5">
    <location>
        <begin position="496"/>
        <end position="513"/>
    </location>
</feature>
<comment type="subcellular location">
    <subcellularLocation>
        <location evidence="1">Membrane</location>
        <topology evidence="1">Multi-pass membrane protein</topology>
    </subcellularLocation>
</comment>
<dbReference type="Proteomes" id="UP001600894">
    <property type="component" value="Unassembled WGS sequence"/>
</dbReference>
<evidence type="ECO:0000256" key="2">
    <source>
        <dbReference type="ARBA" id="ARBA00022692"/>
    </source>
</evidence>
<feature type="transmembrane region" description="Helical" evidence="5">
    <location>
        <begin position="317"/>
        <end position="340"/>
    </location>
</feature>
<accession>A0ABQ0B2A5</accession>
<evidence type="ECO:0000256" key="3">
    <source>
        <dbReference type="ARBA" id="ARBA00022989"/>
    </source>
</evidence>
<feature type="transmembrane region" description="Helical" evidence="5">
    <location>
        <begin position="236"/>
        <end position="252"/>
    </location>
</feature>
<dbReference type="Pfam" id="PF04932">
    <property type="entry name" value="Wzy_C"/>
    <property type="match status" value="1"/>
</dbReference>
<dbReference type="InterPro" id="IPR051533">
    <property type="entry name" value="WaaL-like"/>
</dbReference>
<keyword evidence="2 5" id="KW-0812">Transmembrane</keyword>
<dbReference type="EMBL" id="BAABXL010000001">
    <property type="protein sequence ID" value="GAA6270381.1"/>
    <property type="molecule type" value="Genomic_DNA"/>
</dbReference>
<dbReference type="RefSeq" id="WP_390470958.1">
    <property type="nucleotide sequence ID" value="NZ_BAABXL010000001.1"/>
</dbReference>
<keyword evidence="8" id="KW-1185">Reference proteome</keyword>
<feature type="transmembrane region" description="Helical" evidence="5">
    <location>
        <begin position="258"/>
        <end position="274"/>
    </location>
</feature>
<feature type="transmembrane region" description="Helical" evidence="5">
    <location>
        <begin position="26"/>
        <end position="44"/>
    </location>
</feature>
<evidence type="ECO:0000256" key="1">
    <source>
        <dbReference type="ARBA" id="ARBA00004141"/>
    </source>
</evidence>
<organism evidence="7 8">
    <name type="scientific">Enterocloster alcoholdehydrogenati</name>
    <dbReference type="NCBI Taxonomy" id="2547410"/>
    <lineage>
        <taxon>Bacteria</taxon>
        <taxon>Bacillati</taxon>
        <taxon>Bacillota</taxon>
        <taxon>Clostridia</taxon>
        <taxon>Lachnospirales</taxon>
        <taxon>Lachnospiraceae</taxon>
        <taxon>Enterocloster</taxon>
    </lineage>
</organism>
<dbReference type="PANTHER" id="PTHR37422:SF13">
    <property type="entry name" value="LIPOPOLYSACCHARIDE BIOSYNTHESIS PROTEIN PA4999-RELATED"/>
    <property type="match status" value="1"/>
</dbReference>
<protein>
    <recommendedName>
        <fullName evidence="6">O-antigen ligase-related domain-containing protein</fullName>
    </recommendedName>
</protein>
<feature type="transmembrane region" description="Helical" evidence="5">
    <location>
        <begin position="56"/>
        <end position="78"/>
    </location>
</feature>
<feature type="transmembrane region" description="Helical" evidence="5">
    <location>
        <begin position="162"/>
        <end position="183"/>
    </location>
</feature>
<proteinExistence type="predicted"/>
<name>A0ABQ0B2A5_9FIRM</name>
<keyword evidence="3 5" id="KW-1133">Transmembrane helix</keyword>
<dbReference type="InterPro" id="IPR007016">
    <property type="entry name" value="O-antigen_ligase-rel_domated"/>
</dbReference>
<feature type="transmembrane region" description="Helical" evidence="5">
    <location>
        <begin position="461"/>
        <end position="484"/>
    </location>
</feature>
<evidence type="ECO:0000259" key="6">
    <source>
        <dbReference type="Pfam" id="PF04932"/>
    </source>
</evidence>
<keyword evidence="4 5" id="KW-0472">Membrane</keyword>
<evidence type="ECO:0000313" key="8">
    <source>
        <dbReference type="Proteomes" id="UP001600894"/>
    </source>
</evidence>
<feature type="transmembrane region" description="Helical" evidence="5">
    <location>
        <begin position="104"/>
        <end position="122"/>
    </location>
</feature>
<gene>
    <name evidence="7" type="ORF">F130042H8_34410</name>
</gene>
<feature type="transmembrane region" description="Helical" evidence="5">
    <location>
        <begin position="360"/>
        <end position="378"/>
    </location>
</feature>
<sequence length="538" mass="61377">MDQNQSSYSMEAQIEQFRSDWRKTNGRIIGVFTLLILAGLPIVYQDYYFNILVVKYYYYCAMVIGMAAFTVIAAIIYIRRDRLCYEGETLKTIRRDSKLSSLKATDWAMVAFALSAVISTLQSEYRYESFWGNEGRYCGLFLILLYTMCYFMVTRGLDFKRWYADVFLGAGVIVCLLGILHFFNLDPLGFKKNISPDDYSIFVSTLGNINTYTSYIALPAGISAVLFASEDNIKRRLWYYICMVLAFMALIMGVSDNAYLSLFALLGLLPLYLLKDRKGLNAYTAILATFFTVLVLIDRIENAFGDRVQEISGIFNLFTRFSGLWVAALFLWMLTAALHIRNRKLEQLGRPMGMKKRYRYLWLGLILCVTAIILFVLYDANIAGNGERYGSIANYVVLNDSWGTDRGYVWHLAMRIYNSFPLSHKLFGYGPDTFGVITVENYYNEMISAYNQKYESVHNEYLQYLVTIGAVGLIAYLAFLGTSLVRIVRTGLKNPVVMAFAFAVICYCTQALVNISVPMVMPLMLLMIMMGIAAERTQ</sequence>
<feature type="domain" description="O-antigen ligase-related" evidence="6">
    <location>
        <begin position="317"/>
        <end position="477"/>
    </location>
</feature>
<feature type="transmembrane region" description="Helical" evidence="5">
    <location>
        <begin position="212"/>
        <end position="229"/>
    </location>
</feature>
<evidence type="ECO:0000256" key="4">
    <source>
        <dbReference type="ARBA" id="ARBA00023136"/>
    </source>
</evidence>
<comment type="caution">
    <text evidence="7">The sequence shown here is derived from an EMBL/GenBank/DDBJ whole genome shotgun (WGS) entry which is preliminary data.</text>
</comment>
<evidence type="ECO:0000256" key="5">
    <source>
        <dbReference type="SAM" id="Phobius"/>
    </source>
</evidence>
<reference evidence="7 8" key="1">
    <citation type="submission" date="2024-04" db="EMBL/GenBank/DDBJ databases">
        <title>Defined microbial consortia suppress multidrug-resistant proinflammatory Enterobacteriaceae via ecological control.</title>
        <authorList>
            <person name="Furuichi M."/>
            <person name="Kawaguchi T."/>
            <person name="Pust M."/>
            <person name="Yasuma K."/>
            <person name="Plichta D."/>
            <person name="Hasegawa N."/>
            <person name="Ohya T."/>
            <person name="Bhattarai S."/>
            <person name="Sasajima S."/>
            <person name="Aoto Y."/>
            <person name="Tuganbaev T."/>
            <person name="Yaginuma M."/>
            <person name="Ueda M."/>
            <person name="Okahashi N."/>
            <person name="Amafuji K."/>
            <person name="Kiridooshi Y."/>
            <person name="Sugita K."/>
            <person name="Strazar M."/>
            <person name="Skelly A."/>
            <person name="Suda W."/>
            <person name="Hattori M."/>
            <person name="Nakamoto N."/>
            <person name="Caballero S."/>
            <person name="Norman J."/>
            <person name="Olle B."/>
            <person name="Tanoue T."/>
            <person name="Arita M."/>
            <person name="Bucci V."/>
            <person name="Atarashi K."/>
            <person name="Xavier R."/>
            <person name="Honda K."/>
        </authorList>
    </citation>
    <scope>NUCLEOTIDE SEQUENCE [LARGE SCALE GENOMIC DNA]</scope>
    <source>
        <strain evidence="8">f13</strain>
    </source>
</reference>